<dbReference type="PANTHER" id="PTHR31286">
    <property type="entry name" value="GLYCINE-RICH CELL WALL STRUCTURAL PROTEIN 1.8-LIKE"/>
    <property type="match status" value="1"/>
</dbReference>
<dbReference type="EMBL" id="JAATIP010000166">
    <property type="protein sequence ID" value="KAF4364580.1"/>
    <property type="molecule type" value="Genomic_DNA"/>
</dbReference>
<dbReference type="AlphaFoldDB" id="A0A7J6F4E7"/>
<proteinExistence type="predicted"/>
<dbReference type="InterPro" id="IPR001878">
    <property type="entry name" value="Znf_CCHC"/>
</dbReference>
<dbReference type="Proteomes" id="UP000525078">
    <property type="component" value="Unassembled WGS sequence"/>
</dbReference>
<keyword evidence="1" id="KW-0863">Zinc-finger</keyword>
<dbReference type="PROSITE" id="PS50158">
    <property type="entry name" value="ZF_CCHC"/>
    <property type="match status" value="1"/>
</dbReference>
<evidence type="ECO:0000313" key="5">
    <source>
        <dbReference type="Proteomes" id="UP000525078"/>
    </source>
</evidence>
<dbReference type="Pfam" id="PF14392">
    <property type="entry name" value="zf-CCHC_4"/>
    <property type="match status" value="1"/>
</dbReference>
<organism evidence="4 5">
    <name type="scientific">Cannabis sativa</name>
    <name type="common">Hemp</name>
    <name type="synonym">Marijuana</name>
    <dbReference type="NCBI Taxonomy" id="3483"/>
    <lineage>
        <taxon>Eukaryota</taxon>
        <taxon>Viridiplantae</taxon>
        <taxon>Streptophyta</taxon>
        <taxon>Embryophyta</taxon>
        <taxon>Tracheophyta</taxon>
        <taxon>Spermatophyta</taxon>
        <taxon>Magnoliopsida</taxon>
        <taxon>eudicotyledons</taxon>
        <taxon>Gunneridae</taxon>
        <taxon>Pentapetalae</taxon>
        <taxon>rosids</taxon>
        <taxon>fabids</taxon>
        <taxon>Rosales</taxon>
        <taxon>Cannabaceae</taxon>
        <taxon>Cannabis</taxon>
    </lineage>
</organism>
<reference evidence="4 5" key="1">
    <citation type="journal article" date="2020" name="bioRxiv">
        <title>Sequence and annotation of 42 cannabis genomes reveals extensive copy number variation in cannabinoid synthesis and pathogen resistance genes.</title>
        <authorList>
            <person name="Mckernan K.J."/>
            <person name="Helbert Y."/>
            <person name="Kane L.T."/>
            <person name="Ebling H."/>
            <person name="Zhang L."/>
            <person name="Liu B."/>
            <person name="Eaton Z."/>
            <person name="Mclaughlin S."/>
            <person name="Kingan S."/>
            <person name="Baybayan P."/>
            <person name="Concepcion G."/>
            <person name="Jordan M."/>
            <person name="Riva A."/>
            <person name="Barbazuk W."/>
            <person name="Harkins T."/>
        </authorList>
    </citation>
    <scope>NUCLEOTIDE SEQUENCE [LARGE SCALE GENOMIC DNA]</scope>
    <source>
        <strain evidence="5">cv. Jamaican Lion 4</strain>
        <tissue evidence="4">Leaf</tissue>
    </source>
</reference>
<dbReference type="InterPro" id="IPR025836">
    <property type="entry name" value="Zn_knuckle_CX2CX4HX4C"/>
</dbReference>
<evidence type="ECO:0000256" key="1">
    <source>
        <dbReference type="PROSITE-ProRule" id="PRU00047"/>
    </source>
</evidence>
<feature type="domain" description="CCHC-type" evidence="3">
    <location>
        <begin position="200"/>
        <end position="213"/>
    </location>
</feature>
<dbReference type="PANTHER" id="PTHR31286:SF167">
    <property type="entry name" value="OS09G0268800 PROTEIN"/>
    <property type="match status" value="1"/>
</dbReference>
<protein>
    <recommendedName>
        <fullName evidence="3">CCHC-type domain-containing protein</fullName>
    </recommendedName>
</protein>
<gene>
    <name evidence="4" type="ORF">F8388_015271</name>
</gene>
<comment type="caution">
    <text evidence="4">The sequence shown here is derived from an EMBL/GenBank/DDBJ whole genome shotgun (WGS) entry which is preliminary data.</text>
</comment>
<evidence type="ECO:0000256" key="2">
    <source>
        <dbReference type="SAM" id="MobiDB-lite"/>
    </source>
</evidence>
<evidence type="ECO:0000313" key="4">
    <source>
        <dbReference type="EMBL" id="KAF4364580.1"/>
    </source>
</evidence>
<keyword evidence="1" id="KW-0862">Zinc</keyword>
<evidence type="ECO:0000259" key="3">
    <source>
        <dbReference type="PROSITE" id="PS50158"/>
    </source>
</evidence>
<name>A0A7J6F4E7_CANSA</name>
<accession>A0A7J6F4E7</accession>
<dbReference type="InterPro" id="IPR040256">
    <property type="entry name" value="At4g02000-like"/>
</dbReference>
<feature type="region of interest" description="Disordered" evidence="2">
    <location>
        <begin position="606"/>
        <end position="631"/>
    </location>
</feature>
<dbReference type="GO" id="GO:0003676">
    <property type="term" value="F:nucleic acid binding"/>
    <property type="evidence" value="ECO:0007669"/>
    <property type="project" value="InterPro"/>
</dbReference>
<dbReference type="GO" id="GO:0008270">
    <property type="term" value="F:zinc ion binding"/>
    <property type="evidence" value="ECO:0007669"/>
    <property type="project" value="UniProtKB-KW"/>
</dbReference>
<keyword evidence="1" id="KW-0479">Metal-binding</keyword>
<sequence>MELISVADGPIKGKAISCVEATISLSPSVSSIKALSSLCLLGKVVAPMAVDVRDILEFVTKHWKKKVAVLLWLMVRLLSTVLNWGLNVKRIGNGHWIMAPGPLESVEGTTPEDIFSLWVQIHKLPHEYFSVDNGNRLGGLIGKVIKVELEEDNPSSWHLFLRVLVEFNLKNPLISGCFFDLDSGVKRWLQFKYEKVGIFCYFCGVLGHQRRGCSLSSPITVASLEGTPFPLYGPWLSTASKYPDVFSGALIKNPATTASGSASMTGGFQRAGSSSRLAVAGAKVKNGVDRIPRRGLMLMDRPISGNGQKPQNKWVPKKVATGVFRENAGNGSKPIDNLNLGERLSAPLPNLEALTVGEQGVDPLVLNNEKSVERPLGNEMGFSGKDTLSFGEGVGSAGPRGKRPFVFGKGESSGPLVLGHEGPCQLLVNSNGPKELPSDGLNLFTSNDKGPREMEERSNAIHVNDVERVGCFQFGPTLLKGDNREVDYSCNGKGRGLINEENPLVLGVGNSVASLFNEENALAHFFHAQEELLHDLKHFGKLDLYEIKRIGGDIGVPTSSDINERTTPFKKRKFEGSASLCTRPHKIIRTHPDVVRDFPWDTKEKDRESKVIYDDPSEESSDSPSCNEGSSGRDTFIPFISNLVDARGLINLHVQGDKMTWDNHRSGGHHALKRASKELNTQSFGDIQAQEAQLSELAARNDYVSKHKTLLSFLHQKAKLTWAKDGDENSDLFHTSIHERSRHNQVLSITNVDRLRVEEPNEVKEAFINYYVSLLGTCMPIG</sequence>